<dbReference type="PROSITE" id="PS50994">
    <property type="entry name" value="INTEGRASE"/>
    <property type="match status" value="1"/>
</dbReference>
<protein>
    <submittedName>
        <fullName evidence="7">Uncharacterized protein</fullName>
    </submittedName>
</protein>
<dbReference type="Pfam" id="PF05380">
    <property type="entry name" value="Peptidase_A17"/>
    <property type="match status" value="1"/>
</dbReference>
<dbReference type="SUPFAM" id="SSF53098">
    <property type="entry name" value="Ribonuclease H-like"/>
    <property type="match status" value="1"/>
</dbReference>
<evidence type="ECO:0000256" key="3">
    <source>
        <dbReference type="SAM" id="Coils"/>
    </source>
</evidence>
<dbReference type="InterPro" id="IPR000504">
    <property type="entry name" value="RRM_dom"/>
</dbReference>
<dbReference type="PANTHER" id="PTHR47331:SF5">
    <property type="entry name" value="RIBONUCLEASE H"/>
    <property type="match status" value="1"/>
</dbReference>
<dbReference type="Proteomes" id="UP001107558">
    <property type="component" value="Chromosome 4"/>
</dbReference>
<dbReference type="Pfam" id="PF11835">
    <property type="entry name" value="RRM_8"/>
    <property type="match status" value="1"/>
</dbReference>
<dbReference type="PROSITE" id="PS50158">
    <property type="entry name" value="ZF_CCHC"/>
    <property type="match status" value="1"/>
</dbReference>
<reference evidence="7" key="1">
    <citation type="submission" date="2021-03" db="EMBL/GenBank/DDBJ databases">
        <title>Chromosome level genome of the anhydrobiotic midge Polypedilum vanderplanki.</title>
        <authorList>
            <person name="Yoshida Y."/>
            <person name="Kikawada T."/>
            <person name="Gusev O."/>
        </authorList>
    </citation>
    <scope>NUCLEOTIDE SEQUENCE</scope>
    <source>
        <strain evidence="7">NIAS01</strain>
        <tissue evidence="7">Whole body or cell culture</tissue>
    </source>
</reference>
<accession>A0A9J6BHH0</accession>
<feature type="compositionally biased region" description="Low complexity" evidence="4">
    <location>
        <begin position="28"/>
        <end position="37"/>
    </location>
</feature>
<dbReference type="GO" id="GO:0071897">
    <property type="term" value="P:DNA biosynthetic process"/>
    <property type="evidence" value="ECO:0007669"/>
    <property type="project" value="UniProtKB-ARBA"/>
</dbReference>
<gene>
    <name evidence="7" type="ORF">PVAND_017009</name>
</gene>
<feature type="compositionally biased region" description="Polar residues" evidence="4">
    <location>
        <begin position="712"/>
        <end position="723"/>
    </location>
</feature>
<feature type="coiled-coil region" evidence="3">
    <location>
        <begin position="255"/>
        <end position="303"/>
    </location>
</feature>
<dbReference type="Pfam" id="PF18701">
    <property type="entry name" value="DUF5641"/>
    <property type="match status" value="1"/>
</dbReference>
<dbReference type="InterPro" id="IPR000477">
    <property type="entry name" value="RT_dom"/>
</dbReference>
<dbReference type="InterPro" id="IPR043502">
    <property type="entry name" value="DNA/RNA_pol_sf"/>
</dbReference>
<dbReference type="Gene3D" id="3.30.420.10">
    <property type="entry name" value="Ribonuclease H-like superfamily/Ribonuclease H"/>
    <property type="match status" value="1"/>
</dbReference>
<dbReference type="Gene3D" id="3.30.70.330">
    <property type="match status" value="1"/>
</dbReference>
<feature type="region of interest" description="Disordered" evidence="4">
    <location>
        <begin position="28"/>
        <end position="79"/>
    </location>
</feature>
<keyword evidence="2" id="KW-0862">Zinc</keyword>
<dbReference type="FunFam" id="3.30.70.330:FF:000072">
    <property type="entry name" value="heterogeneous nuclear ribonucleoprotein L isoform X1"/>
    <property type="match status" value="1"/>
</dbReference>
<dbReference type="OrthoDB" id="7762683at2759"/>
<evidence type="ECO:0000313" key="8">
    <source>
        <dbReference type="Proteomes" id="UP001107558"/>
    </source>
</evidence>
<dbReference type="EMBL" id="JADBJN010000004">
    <property type="protein sequence ID" value="KAG5669112.1"/>
    <property type="molecule type" value="Genomic_DNA"/>
</dbReference>
<dbReference type="GO" id="GO:0003723">
    <property type="term" value="F:RNA binding"/>
    <property type="evidence" value="ECO:0007669"/>
    <property type="project" value="UniProtKB-KW"/>
</dbReference>
<dbReference type="InterPro" id="IPR008042">
    <property type="entry name" value="Retrotrans_Pao"/>
</dbReference>
<feature type="domain" description="CCHC-type" evidence="5">
    <location>
        <begin position="620"/>
        <end position="634"/>
    </location>
</feature>
<dbReference type="SUPFAM" id="SSF54928">
    <property type="entry name" value="RNA-binding domain, RBD"/>
    <property type="match status" value="1"/>
</dbReference>
<dbReference type="Pfam" id="PF00078">
    <property type="entry name" value="RVT_1"/>
    <property type="match status" value="1"/>
</dbReference>
<evidence type="ECO:0000313" key="7">
    <source>
        <dbReference type="EMBL" id="KAG5669112.1"/>
    </source>
</evidence>
<dbReference type="GO" id="GO:0008270">
    <property type="term" value="F:zinc ion binding"/>
    <property type="evidence" value="ECO:0007669"/>
    <property type="project" value="UniProtKB-KW"/>
</dbReference>
<feature type="region of interest" description="Disordered" evidence="4">
    <location>
        <begin position="560"/>
        <end position="595"/>
    </location>
</feature>
<feature type="compositionally biased region" description="Low complexity" evidence="4">
    <location>
        <begin position="568"/>
        <end position="577"/>
    </location>
</feature>
<keyword evidence="8" id="KW-1185">Reference proteome</keyword>
<dbReference type="InterPro" id="IPR035979">
    <property type="entry name" value="RBD_domain_sf"/>
</dbReference>
<dbReference type="SUPFAM" id="SSF56672">
    <property type="entry name" value="DNA/RNA polymerases"/>
    <property type="match status" value="1"/>
</dbReference>
<dbReference type="PANTHER" id="PTHR47331">
    <property type="entry name" value="PHD-TYPE DOMAIN-CONTAINING PROTEIN"/>
    <property type="match status" value="1"/>
</dbReference>
<keyword evidence="3" id="KW-0175">Coiled coil</keyword>
<feature type="domain" description="Integrase catalytic" evidence="6">
    <location>
        <begin position="1839"/>
        <end position="2054"/>
    </location>
</feature>
<comment type="caution">
    <text evidence="7">The sequence shown here is derived from an EMBL/GenBank/DDBJ whole genome shotgun (WGS) entry which is preliminary data.</text>
</comment>
<dbReference type="InterPro" id="IPR040676">
    <property type="entry name" value="DUF5641"/>
</dbReference>
<dbReference type="InterPro" id="IPR001584">
    <property type="entry name" value="Integrase_cat-core"/>
</dbReference>
<evidence type="ECO:0000259" key="6">
    <source>
        <dbReference type="PROSITE" id="PS50994"/>
    </source>
</evidence>
<dbReference type="SMART" id="SM00360">
    <property type="entry name" value="RRM"/>
    <property type="match status" value="1"/>
</dbReference>
<dbReference type="InterPro" id="IPR001878">
    <property type="entry name" value="Znf_CCHC"/>
</dbReference>
<keyword evidence="2" id="KW-0863">Zinc-finger</keyword>
<dbReference type="InterPro" id="IPR021790">
    <property type="entry name" value="PTBP1-like_RRM2"/>
</dbReference>
<organism evidence="7 8">
    <name type="scientific">Polypedilum vanderplanki</name>
    <name type="common">Sleeping chironomid midge</name>
    <dbReference type="NCBI Taxonomy" id="319348"/>
    <lineage>
        <taxon>Eukaryota</taxon>
        <taxon>Metazoa</taxon>
        <taxon>Ecdysozoa</taxon>
        <taxon>Arthropoda</taxon>
        <taxon>Hexapoda</taxon>
        <taxon>Insecta</taxon>
        <taxon>Pterygota</taxon>
        <taxon>Neoptera</taxon>
        <taxon>Endopterygota</taxon>
        <taxon>Diptera</taxon>
        <taxon>Nematocera</taxon>
        <taxon>Chironomoidea</taxon>
        <taxon>Chironomidae</taxon>
        <taxon>Chironominae</taxon>
        <taxon>Polypedilum</taxon>
        <taxon>Polypedilum</taxon>
    </lineage>
</organism>
<feature type="region of interest" description="Disordered" evidence="4">
    <location>
        <begin position="694"/>
        <end position="728"/>
    </location>
</feature>
<proteinExistence type="predicted"/>
<evidence type="ECO:0000256" key="2">
    <source>
        <dbReference type="PROSITE-ProRule" id="PRU00047"/>
    </source>
</evidence>
<sequence>MAFNGCDTDGPHNKRLCMGQNVNDNNNNTNGGLCNNGSSQSDVEMKTGHSLIRTQPNTISQNPNINTSQTNTSTQQNQNNINSIITNSADEPRRKRQDASRPNHILLFTIINPVYPITVEVIYTICHPHGNVLRIVIFKKNGVQAMVEFDSVDSATRARENLNGCDIYSSCCTLKIDYAKPEKLNVYKNDSDISWDYTLVSEAALEVAKSNKAIQSLAVRLQSIKASPVESKLDSDLLDFFNSLQIEVTNDQPNLRQLKERFEAQRQEAETLGVKLLEARETIADLNTEIDKQTEELSSLRLDASKLSSTRYPSNNPRKIPGMTYAQDYDVNFNSARNSNATDLRSFVTQPTILEKTLEVAEKLELSQLRHVLPVIKEFNGDPSKWLAFERQVQLVQSEGAYNSQHMKHIVRDKLTGAAADLADRLFETHEWNKIMDHLRSAFGDPRIVVEAKRKQVQGLKLPHNLTHAAVIEVTTIISGYLQACQQAKLHAHDRTLALQVYNQLDIRYREEYFRFFKQQHPTETREEKLDVLVEFLDSIRDTLPIGTFSARSKETKAPSSFQVANISSTSGNTHSSSQRDSSRPTNSRSRTESYEIRDYKEAKYQGFNLEKVKAYPSYCYLCSRNGHYTVECRGYKKKSLEDRLKFIDSKQLCHLCIIATDHNANQCQLRKSCGARVDGSRCSGQHHVSLHTKLNSKVTSLRRSSRRTKSGTQEDTSSSNYQGFPVPNNKGSGNIIFANPEQSGFLLLTATAQSTSRLQSSPRTIKLFRTFVEHQGRRATAYAVGDSAAEISLIKRSLVDALGITGPPAVLSIQWTDNRTKNLTGIKVDLPIRGILHESKVFMIKGCFAIDDFDLPPRSLNVEHIKEMHPHLRSIPFDSYNNAVPAILLGSSHASLFEALTLWEDGEGKPVGVLTKLGYTIYGCSSREENHHEILNAIASEIDDHPDDTDPVTNEQLLNQLEFSNSLDSLHLKPVGTQLTADEKSALAQAEKGLIQLPSGFIQMPLIWRLIDGDKPKLIDNFPMVLRRQLAQERKLQRKPELLQAFNDNFKSEIDDGYIRPATLHDMHTKHNVNYVPMSLVVNANKRPIKTRNVYDASAKYKGTSLNTNLLPGPNLLIDLLKPIMSMQENAIAFTGDIKSMFNRITIHPDDQNCQRILWREKQTQQMQIFIKQTMLFGPSSSPFVSQFAKNWLASQFEEKFPETAKSIQTEVYMDDWFTSVPTLEEAIQRAHEGIAIFASARMQLVGFQSNSQALLATLPELRIKKELIPFSSEIQVEYVSKVLGISWNTNSDTIVFELNEELLKDKYQATGIKPTKREQCSLIARIFDVLGLLAHCIIRGRILLQHSWKKKIDWDQEIADEDAVLWSEWLNDLKKASAVQIPRRRSIFDSLASADSIELHTFTDAGQEAIAAVSYFVVIHNKRRESSFVLAKAKVAPLKLNSKQEVTEMPRLELLGALIGARLAAHIVKLHSHLQLKQFFWCDSEVVLRWLWNINLKLPRFAVSPISEILETSEINQWRYVDSKHNVADLATKFQAHEFGNPHSIWFTGPDFIKLEPNYWPTQTFTKTEKEKAILCSHQLIELDTIGNRLNENPLDLIPKQLPPYDCALMSIVDKQTGETLHSAIMTQLIQRKPSIYFSWSKLVRATARALLVRDNILIPLLKSGKWRNRITRRKIFAEAKHKDSLSPKIIAKAQLFLVRYMQRQKWSAEIESLRKGHRINNKELIKLNVFLDHDGILRIRSRVSLPYVEYPQKYAPLIPRLEGEYSLSDILLFHYHNMYRHVCTEAQMAEFRSKYWMNALRERLKSITGRCNLCKFRRSQQKAPFMADLPTYRVDRKLKPFEVVGLDCCGPFKVSVCKKEIDKKLKCRKSNHVDECLKEKDRKVWILLFTCTVTRFVHLELLESMDTQTVLAAIVSTYAAHGPIIRLISDNGTNFIGASNVLCREQEKQLDELEQTRKAINDHFIAQLKEFRWDFIPVKAAWMGGFYERLIGELKRGMKSEISAKGIDHRAFKIAMHETAHRLNCRPLTHLSISHEEDEILTPHHLAKNRSGWPMLPSAHTLKESNIAIDERSYYVDGQKLADKITRTFYANYLSELTLRQKWNRKEPPLKVGDLVLVVDPNQTRTQWSRGKIHALCPSGDGIPRSADIKFVDGVKNRAIQHLVKLEITPA</sequence>
<keyword evidence="2" id="KW-0479">Metal-binding</keyword>
<evidence type="ECO:0000256" key="4">
    <source>
        <dbReference type="SAM" id="MobiDB-lite"/>
    </source>
</evidence>
<dbReference type="InterPro" id="IPR036397">
    <property type="entry name" value="RNaseH_sf"/>
</dbReference>
<feature type="coiled-coil region" evidence="3">
    <location>
        <begin position="1939"/>
        <end position="1966"/>
    </location>
</feature>
<dbReference type="GO" id="GO:0042575">
    <property type="term" value="C:DNA polymerase complex"/>
    <property type="evidence" value="ECO:0007669"/>
    <property type="project" value="UniProtKB-ARBA"/>
</dbReference>
<dbReference type="GO" id="GO:0015074">
    <property type="term" value="P:DNA integration"/>
    <property type="evidence" value="ECO:0007669"/>
    <property type="project" value="InterPro"/>
</dbReference>
<dbReference type="InterPro" id="IPR012337">
    <property type="entry name" value="RNaseH-like_sf"/>
</dbReference>
<dbReference type="CDD" id="cd12694">
    <property type="entry name" value="RRM2_hnRNPL_like"/>
    <property type="match status" value="1"/>
</dbReference>
<evidence type="ECO:0000256" key="1">
    <source>
        <dbReference type="ARBA" id="ARBA00022884"/>
    </source>
</evidence>
<feature type="compositionally biased region" description="Low complexity" evidence="4">
    <location>
        <begin position="60"/>
        <end position="79"/>
    </location>
</feature>
<keyword evidence="1" id="KW-0694">RNA-binding</keyword>
<evidence type="ECO:0000259" key="5">
    <source>
        <dbReference type="PROSITE" id="PS50158"/>
    </source>
</evidence>
<name>A0A9J6BHH0_POLVA</name>
<dbReference type="InterPro" id="IPR012677">
    <property type="entry name" value="Nucleotide-bd_a/b_plait_sf"/>
</dbReference>